<dbReference type="InterPro" id="IPR014726">
    <property type="entry name" value="Ribosomal_uL2_dom3"/>
</dbReference>
<accession>A0A8T5GEQ8</accession>
<dbReference type="PANTHER" id="PTHR13691:SF16">
    <property type="entry name" value="LARGE RIBOSOMAL SUBUNIT PROTEIN UL2"/>
    <property type="match status" value="1"/>
</dbReference>
<keyword evidence="2 7" id="KW-0689">Ribosomal protein</keyword>
<evidence type="ECO:0000313" key="8">
    <source>
        <dbReference type="Proteomes" id="UP000722459"/>
    </source>
</evidence>
<dbReference type="SUPFAM" id="SSF50249">
    <property type="entry name" value="Nucleic acid-binding proteins"/>
    <property type="match status" value="1"/>
</dbReference>
<dbReference type="Gene3D" id="2.40.50.140">
    <property type="entry name" value="Nucleic acid-binding proteins"/>
    <property type="match status" value="1"/>
</dbReference>
<dbReference type="GO" id="GO:0002181">
    <property type="term" value="P:cytoplasmic translation"/>
    <property type="evidence" value="ECO:0007669"/>
    <property type="project" value="TreeGrafter"/>
</dbReference>
<comment type="similarity">
    <text evidence="1">Belongs to the universal ribosomal protein uL2 family.</text>
</comment>
<organism evidence="7 8">
    <name type="scientific">Candidatus Iainarchaeum sp</name>
    <dbReference type="NCBI Taxonomy" id="3101447"/>
    <lineage>
        <taxon>Archaea</taxon>
        <taxon>Candidatus Iainarchaeota</taxon>
        <taxon>Candidatus Iainarchaeia</taxon>
        <taxon>Candidatus Iainarchaeales</taxon>
        <taxon>Candidatus Iainarchaeaceae</taxon>
        <taxon>Candidatus Iainarchaeum</taxon>
    </lineage>
</organism>
<keyword evidence="3" id="KW-0687">Ribonucleoprotein</keyword>
<feature type="domain" description="Large ribosomal subunit protein uL2 RNA-binding" evidence="6">
    <location>
        <begin position="11"/>
        <end position="79"/>
    </location>
</feature>
<comment type="caution">
    <text evidence="7">The sequence shown here is derived from an EMBL/GenBank/DDBJ whole genome shotgun (WGS) entry which is preliminary data.</text>
</comment>
<feature type="region of interest" description="Disordered" evidence="4">
    <location>
        <begin position="191"/>
        <end position="231"/>
    </location>
</feature>
<dbReference type="Gene3D" id="2.30.30.30">
    <property type="match status" value="1"/>
</dbReference>
<feature type="domain" description="Large ribosomal subunit protein uL2 C-terminal" evidence="5">
    <location>
        <begin position="83"/>
        <end position="215"/>
    </location>
</feature>
<dbReference type="AlphaFoldDB" id="A0A8T5GEQ8"/>
<evidence type="ECO:0000259" key="5">
    <source>
        <dbReference type="SMART" id="SM01382"/>
    </source>
</evidence>
<dbReference type="SMART" id="SM01383">
    <property type="entry name" value="Ribosomal_L2"/>
    <property type="match status" value="1"/>
</dbReference>
<dbReference type="GO" id="GO:0022625">
    <property type="term" value="C:cytosolic large ribosomal subunit"/>
    <property type="evidence" value="ECO:0007669"/>
    <property type="project" value="TreeGrafter"/>
</dbReference>
<gene>
    <name evidence="7" type="primary">rpl2p</name>
    <name evidence="7" type="ORF">HON47_02370</name>
</gene>
<dbReference type="InterPro" id="IPR014722">
    <property type="entry name" value="Rib_uL2_dom2"/>
</dbReference>
<dbReference type="InterPro" id="IPR022666">
    <property type="entry name" value="Ribosomal_uL2_RNA-bd_dom"/>
</dbReference>
<dbReference type="SUPFAM" id="SSF50104">
    <property type="entry name" value="Translation proteins SH3-like domain"/>
    <property type="match status" value="1"/>
</dbReference>
<evidence type="ECO:0000313" key="7">
    <source>
        <dbReference type="EMBL" id="MBT4870392.1"/>
    </source>
</evidence>
<evidence type="ECO:0000256" key="3">
    <source>
        <dbReference type="ARBA" id="ARBA00023274"/>
    </source>
</evidence>
<dbReference type="InterPro" id="IPR008991">
    <property type="entry name" value="Translation_prot_SH3-like_sf"/>
</dbReference>
<name>A0A8T5GEQ8_9ARCH</name>
<dbReference type="Pfam" id="PF03947">
    <property type="entry name" value="Ribosomal_L2_C"/>
    <property type="match status" value="1"/>
</dbReference>
<dbReference type="GO" id="GO:0003735">
    <property type="term" value="F:structural constituent of ribosome"/>
    <property type="evidence" value="ECO:0007669"/>
    <property type="project" value="InterPro"/>
</dbReference>
<dbReference type="EMBL" id="JABJNZ010000033">
    <property type="protein sequence ID" value="MBT4870392.1"/>
    <property type="molecule type" value="Genomic_DNA"/>
</dbReference>
<proteinExistence type="inferred from homology"/>
<dbReference type="GO" id="GO:0003723">
    <property type="term" value="F:RNA binding"/>
    <property type="evidence" value="ECO:0007669"/>
    <property type="project" value="TreeGrafter"/>
</dbReference>
<reference evidence="7" key="1">
    <citation type="journal article" date="2021" name="ISME J.">
        <title>Mercury methylation by metabolically versatile and cosmopolitan marine bacteria.</title>
        <authorList>
            <person name="Lin H."/>
            <person name="Ascher D.B."/>
            <person name="Myung Y."/>
            <person name="Lamborg C.H."/>
            <person name="Hallam S.J."/>
            <person name="Gionfriddo C.M."/>
            <person name="Holt K.E."/>
            <person name="Moreau J.W."/>
        </authorList>
    </citation>
    <scope>NUCLEOTIDE SEQUENCE</scope>
    <source>
        <strain evidence="7">SI075_bin30</strain>
    </source>
</reference>
<protein>
    <submittedName>
        <fullName evidence="7">50S ribosomal protein L2</fullName>
    </submittedName>
</protein>
<dbReference type="InterPro" id="IPR022669">
    <property type="entry name" value="Ribosomal_uL2_C"/>
</dbReference>
<dbReference type="InterPro" id="IPR012340">
    <property type="entry name" value="NA-bd_OB-fold"/>
</dbReference>
<dbReference type="PANTHER" id="PTHR13691">
    <property type="entry name" value="RIBOSOMAL PROTEIN L2"/>
    <property type="match status" value="1"/>
</dbReference>
<evidence type="ECO:0000256" key="1">
    <source>
        <dbReference type="ARBA" id="ARBA00005636"/>
    </source>
</evidence>
<evidence type="ECO:0000256" key="4">
    <source>
        <dbReference type="SAM" id="MobiDB-lite"/>
    </source>
</evidence>
<dbReference type="Gene3D" id="4.10.950.10">
    <property type="entry name" value="Ribosomal protein L2, domain 3"/>
    <property type="match status" value="1"/>
</dbReference>
<dbReference type="Proteomes" id="UP000722459">
    <property type="component" value="Unassembled WGS sequence"/>
</dbReference>
<sequence>MGKRIIQQARGHGSFTYRVKKKAFKHRLKYASKLEGVGKVIKLVNSAGHTAPLAKIQHDKGIFFMPACEKMFEGQEIQFGEEVKPGNILHLKDIPVKTSIYCIESKPGDGGVFIKSAGSSATVNRIVGSFIHVLMPSKKERKFNPKCRAIVGVIAGSGRLDKPVLKAGKKFHIKKAKSKLWPRTSAVKMNAIDHPFGSGRGKNPKSKIAKRNAPPGRKVGLLRPRKTGRKK</sequence>
<dbReference type="SMART" id="SM01382">
    <property type="entry name" value="Ribosomal_L2_C"/>
    <property type="match status" value="1"/>
</dbReference>
<dbReference type="PIRSF" id="PIRSF002158">
    <property type="entry name" value="Ribosomal_L2"/>
    <property type="match status" value="1"/>
</dbReference>
<evidence type="ECO:0000256" key="2">
    <source>
        <dbReference type="ARBA" id="ARBA00022980"/>
    </source>
</evidence>
<dbReference type="InterPro" id="IPR002171">
    <property type="entry name" value="Ribosomal_uL2"/>
</dbReference>
<evidence type="ECO:0000259" key="6">
    <source>
        <dbReference type="SMART" id="SM01383"/>
    </source>
</evidence>